<accession>A7E7K2</accession>
<evidence type="ECO:0000313" key="1">
    <source>
        <dbReference type="EMBL" id="EDN96354.1"/>
    </source>
</evidence>
<dbReference type="HOGENOM" id="CLU_2795485_0_0_1"/>
<dbReference type="AlphaFoldDB" id="A7E7K2"/>
<reference evidence="2" key="1">
    <citation type="journal article" date="2011" name="PLoS Genet.">
        <title>Genomic analysis of the necrotrophic fungal pathogens Sclerotinia sclerotiorum and Botrytis cinerea.</title>
        <authorList>
            <person name="Amselem J."/>
            <person name="Cuomo C.A."/>
            <person name="van Kan J.A."/>
            <person name="Viaud M."/>
            <person name="Benito E.P."/>
            <person name="Couloux A."/>
            <person name="Coutinho P.M."/>
            <person name="de Vries R.P."/>
            <person name="Dyer P.S."/>
            <person name="Fillinger S."/>
            <person name="Fournier E."/>
            <person name="Gout L."/>
            <person name="Hahn M."/>
            <person name="Kohn L."/>
            <person name="Lapalu N."/>
            <person name="Plummer K.M."/>
            <person name="Pradier J.M."/>
            <person name="Quevillon E."/>
            <person name="Sharon A."/>
            <person name="Simon A."/>
            <person name="ten Have A."/>
            <person name="Tudzynski B."/>
            <person name="Tudzynski P."/>
            <person name="Wincker P."/>
            <person name="Andrew M."/>
            <person name="Anthouard V."/>
            <person name="Beever R.E."/>
            <person name="Beffa R."/>
            <person name="Benoit I."/>
            <person name="Bouzid O."/>
            <person name="Brault B."/>
            <person name="Chen Z."/>
            <person name="Choquer M."/>
            <person name="Collemare J."/>
            <person name="Cotton P."/>
            <person name="Danchin E.G."/>
            <person name="Da Silva C."/>
            <person name="Gautier A."/>
            <person name="Giraud C."/>
            <person name="Giraud T."/>
            <person name="Gonzalez C."/>
            <person name="Grossetete S."/>
            <person name="Guldener U."/>
            <person name="Henrissat B."/>
            <person name="Howlett B.J."/>
            <person name="Kodira C."/>
            <person name="Kretschmer M."/>
            <person name="Lappartient A."/>
            <person name="Leroch M."/>
            <person name="Levis C."/>
            <person name="Mauceli E."/>
            <person name="Neuveglise C."/>
            <person name="Oeser B."/>
            <person name="Pearson M."/>
            <person name="Poulain J."/>
            <person name="Poussereau N."/>
            <person name="Quesneville H."/>
            <person name="Rascle C."/>
            <person name="Schumacher J."/>
            <person name="Segurens B."/>
            <person name="Sexton A."/>
            <person name="Silva E."/>
            <person name="Sirven C."/>
            <person name="Soanes D.M."/>
            <person name="Talbot N.J."/>
            <person name="Templeton M."/>
            <person name="Yandava C."/>
            <person name="Yarden O."/>
            <person name="Zeng Q."/>
            <person name="Rollins J.A."/>
            <person name="Lebrun M.H."/>
            <person name="Dickman M."/>
        </authorList>
    </citation>
    <scope>NUCLEOTIDE SEQUENCE [LARGE SCALE GENOMIC DNA]</scope>
    <source>
        <strain evidence="2">ATCC 18683 / 1980 / Ss-1</strain>
    </source>
</reference>
<name>A7E7K2_SCLS1</name>
<proteinExistence type="predicted"/>
<dbReference type="GeneID" id="5493658"/>
<dbReference type="RefSeq" id="XP_001597086.1">
    <property type="nucleotide sequence ID" value="XM_001597036.1"/>
</dbReference>
<dbReference type="KEGG" id="ssl:SS1G_01280"/>
<dbReference type="Proteomes" id="UP000001312">
    <property type="component" value="Unassembled WGS sequence"/>
</dbReference>
<organism evidence="1 2">
    <name type="scientific">Sclerotinia sclerotiorum (strain ATCC 18683 / 1980 / Ss-1)</name>
    <name type="common">White mold</name>
    <name type="synonym">Whetzelinia sclerotiorum</name>
    <dbReference type="NCBI Taxonomy" id="665079"/>
    <lineage>
        <taxon>Eukaryota</taxon>
        <taxon>Fungi</taxon>
        <taxon>Dikarya</taxon>
        <taxon>Ascomycota</taxon>
        <taxon>Pezizomycotina</taxon>
        <taxon>Leotiomycetes</taxon>
        <taxon>Helotiales</taxon>
        <taxon>Sclerotiniaceae</taxon>
        <taxon>Sclerotinia</taxon>
    </lineage>
</organism>
<dbReference type="InParanoid" id="A7E7K2"/>
<gene>
    <name evidence="1" type="ORF">SS1G_01280</name>
</gene>
<evidence type="ECO:0000313" key="2">
    <source>
        <dbReference type="Proteomes" id="UP000001312"/>
    </source>
</evidence>
<protein>
    <submittedName>
        <fullName evidence="1">Uncharacterized protein</fullName>
    </submittedName>
</protein>
<dbReference type="EMBL" id="CH476622">
    <property type="protein sequence ID" value="EDN96354.1"/>
    <property type="molecule type" value="Genomic_DNA"/>
</dbReference>
<keyword evidence="2" id="KW-1185">Reference proteome</keyword>
<sequence>MCNKRRPSRLLEPSRKLLLNLTRVALKHSFILLPYIDHTRTQPVPRIRKYAKTPMKSPEASWCHTTRI</sequence>